<dbReference type="PANTHER" id="PTHR35790:SF4">
    <property type="entry name" value="HTH-TYPE TRANSCRIPTIONAL REGULATOR PCHR"/>
    <property type="match status" value="1"/>
</dbReference>
<dbReference type="InterPro" id="IPR052067">
    <property type="entry name" value="Metal_resp_HTH_trans_reg"/>
</dbReference>
<dbReference type="AlphaFoldDB" id="A0A1R1B5M4"/>
<keyword evidence="3" id="KW-0804">Transcription</keyword>
<evidence type="ECO:0000256" key="1">
    <source>
        <dbReference type="ARBA" id="ARBA00023015"/>
    </source>
</evidence>
<accession>A0A1R1B5M4</accession>
<dbReference type="PROSITE" id="PS50995">
    <property type="entry name" value="HTH_MARR_2"/>
    <property type="match status" value="1"/>
</dbReference>
<protein>
    <submittedName>
        <fullName evidence="5">MarR family transcriptional regulator</fullName>
    </submittedName>
</protein>
<sequence length="157" mass="18391">MSTSKIKNAIHENFIQFLQQKEQYENRLSSAFIEELRKLIEIESTLNITELHTIACIGEQEPINVTSIAETMNLSKGNTSKITNKLLKAGWVRRAQLNDNKKEVYFRLTAAGKRLFAIHDELHIKEQQRMIDFLDRYSESELDLMKRLFGDLVDFYH</sequence>
<dbReference type="GO" id="GO:0003700">
    <property type="term" value="F:DNA-binding transcription factor activity"/>
    <property type="evidence" value="ECO:0007669"/>
    <property type="project" value="InterPro"/>
</dbReference>
<dbReference type="SUPFAM" id="SSF46785">
    <property type="entry name" value="Winged helix' DNA-binding domain"/>
    <property type="match status" value="1"/>
</dbReference>
<dbReference type="GO" id="GO:0003677">
    <property type="term" value="F:DNA binding"/>
    <property type="evidence" value="ECO:0007669"/>
    <property type="project" value="UniProtKB-KW"/>
</dbReference>
<evidence type="ECO:0000259" key="4">
    <source>
        <dbReference type="PROSITE" id="PS50995"/>
    </source>
</evidence>
<dbReference type="STRING" id="1401.BK123_07190"/>
<keyword evidence="2" id="KW-0238">DNA-binding</keyword>
<evidence type="ECO:0000313" key="6">
    <source>
        <dbReference type="Proteomes" id="UP000187074"/>
    </source>
</evidence>
<dbReference type="Gene3D" id="1.10.10.10">
    <property type="entry name" value="Winged helix-like DNA-binding domain superfamily/Winged helix DNA-binding domain"/>
    <property type="match status" value="1"/>
</dbReference>
<feature type="domain" description="HTH marR-type" evidence="4">
    <location>
        <begin position="11"/>
        <end position="154"/>
    </location>
</feature>
<dbReference type="OrthoDB" id="5358347at2"/>
<name>A0A1R1B5M4_PAELA</name>
<comment type="caution">
    <text evidence="5">The sequence shown here is derived from an EMBL/GenBank/DDBJ whole genome shotgun (WGS) entry which is preliminary data.</text>
</comment>
<dbReference type="Proteomes" id="UP000187074">
    <property type="component" value="Unassembled WGS sequence"/>
</dbReference>
<dbReference type="Pfam" id="PF01047">
    <property type="entry name" value="MarR"/>
    <property type="match status" value="1"/>
</dbReference>
<dbReference type="InterPro" id="IPR000835">
    <property type="entry name" value="HTH_MarR-typ"/>
</dbReference>
<evidence type="ECO:0000313" key="5">
    <source>
        <dbReference type="EMBL" id="OME94873.1"/>
    </source>
</evidence>
<evidence type="ECO:0000256" key="2">
    <source>
        <dbReference type="ARBA" id="ARBA00023125"/>
    </source>
</evidence>
<keyword evidence="1" id="KW-0805">Transcription regulation</keyword>
<dbReference type="EMBL" id="MRTF01000002">
    <property type="protein sequence ID" value="OME94873.1"/>
    <property type="molecule type" value="Genomic_DNA"/>
</dbReference>
<gene>
    <name evidence="5" type="ORF">BK123_07190</name>
</gene>
<reference evidence="5 6" key="1">
    <citation type="submission" date="2016-11" db="EMBL/GenBank/DDBJ databases">
        <title>Paenibacillus species isolates.</title>
        <authorList>
            <person name="Beno S.M."/>
        </authorList>
    </citation>
    <scope>NUCLEOTIDE SEQUENCE [LARGE SCALE GENOMIC DNA]</scope>
    <source>
        <strain evidence="5 6">FSL F4-0100</strain>
    </source>
</reference>
<dbReference type="RefSeq" id="WP_076321693.1">
    <property type="nucleotide sequence ID" value="NZ_MRTF01000002.1"/>
</dbReference>
<organism evidence="5 6">
    <name type="scientific">Paenibacillus lautus</name>
    <name type="common">Bacillus lautus</name>
    <dbReference type="NCBI Taxonomy" id="1401"/>
    <lineage>
        <taxon>Bacteria</taxon>
        <taxon>Bacillati</taxon>
        <taxon>Bacillota</taxon>
        <taxon>Bacilli</taxon>
        <taxon>Bacillales</taxon>
        <taxon>Paenibacillaceae</taxon>
        <taxon>Paenibacillus</taxon>
    </lineage>
</organism>
<dbReference type="PANTHER" id="PTHR35790">
    <property type="entry name" value="HTH-TYPE TRANSCRIPTIONAL REGULATOR PCHR"/>
    <property type="match status" value="1"/>
</dbReference>
<dbReference type="InterPro" id="IPR036388">
    <property type="entry name" value="WH-like_DNA-bd_sf"/>
</dbReference>
<dbReference type="InterPro" id="IPR036390">
    <property type="entry name" value="WH_DNA-bd_sf"/>
</dbReference>
<proteinExistence type="predicted"/>
<dbReference type="SMART" id="SM00347">
    <property type="entry name" value="HTH_MARR"/>
    <property type="match status" value="1"/>
</dbReference>
<evidence type="ECO:0000256" key="3">
    <source>
        <dbReference type="ARBA" id="ARBA00023163"/>
    </source>
</evidence>